<protein>
    <submittedName>
        <fullName evidence="1">E3 ubiquitin- ligase rnf213-alpha-like</fullName>
    </submittedName>
</protein>
<reference evidence="1" key="1">
    <citation type="submission" date="2020-04" db="EMBL/GenBank/DDBJ databases">
        <authorList>
            <person name="Alioto T."/>
            <person name="Alioto T."/>
            <person name="Gomez Garrido J."/>
        </authorList>
    </citation>
    <scope>NUCLEOTIDE SEQUENCE</scope>
    <source>
        <strain evidence="1">A484AB</strain>
    </source>
</reference>
<sequence>MTFLGFLLSHNGDLLVPGTNEILEQRLMDAALRAQLKCQGVDFDVNYEERDRPSRIANLCSVMGVNHMFDPDPTYELTTDNVKKILAIHMRFRCGIPVIIMGETGCGKTRLIRFMCELQAGPDGPKNLVLMKIHGGTTYTEIEKKVEEAEKYASCYEGINVDTILFFDEANTTDAVDLIKEIMVDRRVNGRAINPKLTRLHFIAACNPYRK</sequence>
<name>A0A7D9JXM5_PARCT</name>
<dbReference type="InterPro" id="IPR011704">
    <property type="entry name" value="ATPase_dyneun-rel_AAA"/>
</dbReference>
<dbReference type="GO" id="GO:0004842">
    <property type="term" value="F:ubiquitin-protein transferase activity"/>
    <property type="evidence" value="ECO:0007669"/>
    <property type="project" value="InterPro"/>
</dbReference>
<comment type="caution">
    <text evidence="1">The sequence shown here is derived from an EMBL/GenBank/DDBJ whole genome shotgun (WGS) entry which is preliminary data.</text>
</comment>
<dbReference type="Gene3D" id="3.40.50.300">
    <property type="entry name" value="P-loop containing nucleotide triphosphate hydrolases"/>
    <property type="match status" value="1"/>
</dbReference>
<dbReference type="PANTHER" id="PTHR22605:SF16">
    <property type="entry name" value="E3 UBIQUITIN-PROTEIN LIGASE RNF213"/>
    <property type="match status" value="1"/>
</dbReference>
<dbReference type="EMBL" id="CACRXK020023848">
    <property type="protein sequence ID" value="CAB4038132.1"/>
    <property type="molecule type" value="Genomic_DNA"/>
</dbReference>
<dbReference type="SUPFAM" id="SSF52540">
    <property type="entry name" value="P-loop containing nucleoside triphosphate hydrolases"/>
    <property type="match status" value="1"/>
</dbReference>
<dbReference type="GO" id="GO:0005524">
    <property type="term" value="F:ATP binding"/>
    <property type="evidence" value="ECO:0007669"/>
    <property type="project" value="InterPro"/>
</dbReference>
<dbReference type="Proteomes" id="UP001152795">
    <property type="component" value="Unassembled WGS sequence"/>
</dbReference>
<dbReference type="Pfam" id="PF07728">
    <property type="entry name" value="AAA_5"/>
    <property type="match status" value="1"/>
</dbReference>
<dbReference type="InterPro" id="IPR031248">
    <property type="entry name" value="RNF213"/>
</dbReference>
<proteinExistence type="predicted"/>
<gene>
    <name evidence="1" type="ORF">PACLA_8A040176</name>
</gene>
<keyword evidence="1" id="KW-0436">Ligase</keyword>
<dbReference type="GO" id="GO:0016887">
    <property type="term" value="F:ATP hydrolysis activity"/>
    <property type="evidence" value="ECO:0007669"/>
    <property type="project" value="InterPro"/>
</dbReference>
<evidence type="ECO:0000313" key="1">
    <source>
        <dbReference type="EMBL" id="CAB4038132.1"/>
    </source>
</evidence>
<dbReference type="PANTHER" id="PTHR22605">
    <property type="entry name" value="RZ-TYPE DOMAIN-CONTAINING PROTEIN"/>
    <property type="match status" value="1"/>
</dbReference>
<keyword evidence="2" id="KW-1185">Reference proteome</keyword>
<dbReference type="OrthoDB" id="5987279at2759"/>
<accession>A0A7D9JXM5</accession>
<dbReference type="AlphaFoldDB" id="A0A7D9JXM5"/>
<organism evidence="1 2">
    <name type="scientific">Paramuricea clavata</name>
    <name type="common">Red gorgonian</name>
    <name type="synonym">Violescent sea-whip</name>
    <dbReference type="NCBI Taxonomy" id="317549"/>
    <lineage>
        <taxon>Eukaryota</taxon>
        <taxon>Metazoa</taxon>
        <taxon>Cnidaria</taxon>
        <taxon>Anthozoa</taxon>
        <taxon>Octocorallia</taxon>
        <taxon>Malacalcyonacea</taxon>
        <taxon>Plexauridae</taxon>
        <taxon>Paramuricea</taxon>
    </lineage>
</organism>
<evidence type="ECO:0000313" key="2">
    <source>
        <dbReference type="Proteomes" id="UP001152795"/>
    </source>
</evidence>
<dbReference type="InterPro" id="IPR027417">
    <property type="entry name" value="P-loop_NTPase"/>
</dbReference>
<dbReference type="GO" id="GO:0016874">
    <property type="term" value="F:ligase activity"/>
    <property type="evidence" value="ECO:0007669"/>
    <property type="project" value="UniProtKB-KW"/>
</dbReference>